<dbReference type="EMBL" id="CM017690">
    <property type="protein sequence ID" value="TYH25410.1"/>
    <property type="molecule type" value="Genomic_DNA"/>
</dbReference>
<evidence type="ECO:0000313" key="1">
    <source>
        <dbReference type="EMBL" id="TYH25410.1"/>
    </source>
</evidence>
<organism evidence="1 2">
    <name type="scientific">Gossypium darwinii</name>
    <name type="common">Darwin's cotton</name>
    <name type="synonym">Gossypium barbadense var. darwinii</name>
    <dbReference type="NCBI Taxonomy" id="34276"/>
    <lineage>
        <taxon>Eukaryota</taxon>
        <taxon>Viridiplantae</taxon>
        <taxon>Streptophyta</taxon>
        <taxon>Embryophyta</taxon>
        <taxon>Tracheophyta</taxon>
        <taxon>Spermatophyta</taxon>
        <taxon>Magnoliopsida</taxon>
        <taxon>eudicotyledons</taxon>
        <taxon>Gunneridae</taxon>
        <taxon>Pentapetalae</taxon>
        <taxon>rosids</taxon>
        <taxon>malvids</taxon>
        <taxon>Malvales</taxon>
        <taxon>Malvaceae</taxon>
        <taxon>Malvoideae</taxon>
        <taxon>Gossypium</taxon>
    </lineage>
</organism>
<dbReference type="AlphaFoldDB" id="A0A5D2H668"/>
<evidence type="ECO:0000313" key="2">
    <source>
        <dbReference type="Proteomes" id="UP000323506"/>
    </source>
</evidence>
<dbReference type="Proteomes" id="UP000323506">
    <property type="component" value="Chromosome A03"/>
</dbReference>
<name>A0A5D2H668_GOSDA</name>
<sequence length="168" mass="19007">METPQKTTNFLSRALNPQVKICPQISHFQQHQVNTPTPITLHFPFHFIALNSSTIAETTGRSKCLRTMSGSNLRRRILSSFPTRRGTVLPRDLARVTWSSSRRTRTRFWRTCWRTFLGFKELVLVYCDGFGISGLAIFVNKCSATSRVKTKSVLFQDSVPNSGLAVSP</sequence>
<gene>
    <name evidence="1" type="ORF">ES288_A03G166500v1</name>
</gene>
<reference evidence="1 2" key="1">
    <citation type="submission" date="2019-06" db="EMBL/GenBank/DDBJ databases">
        <title>WGS assembly of Gossypium darwinii.</title>
        <authorList>
            <person name="Chen Z.J."/>
            <person name="Sreedasyam A."/>
            <person name="Ando A."/>
            <person name="Song Q."/>
            <person name="De L."/>
            <person name="Hulse-Kemp A."/>
            <person name="Ding M."/>
            <person name="Ye W."/>
            <person name="Kirkbride R."/>
            <person name="Jenkins J."/>
            <person name="Plott C."/>
            <person name="Lovell J."/>
            <person name="Lin Y.-M."/>
            <person name="Vaughn R."/>
            <person name="Liu B."/>
            <person name="Li W."/>
            <person name="Simpson S."/>
            <person name="Scheffler B."/>
            <person name="Saski C."/>
            <person name="Grover C."/>
            <person name="Hu G."/>
            <person name="Conover J."/>
            <person name="Carlson J."/>
            <person name="Shu S."/>
            <person name="Boston L."/>
            <person name="Williams M."/>
            <person name="Peterson D."/>
            <person name="Mcgee K."/>
            <person name="Jones D."/>
            <person name="Wendel J."/>
            <person name="Stelly D."/>
            <person name="Grimwood J."/>
            <person name="Schmutz J."/>
        </authorList>
    </citation>
    <scope>NUCLEOTIDE SEQUENCE [LARGE SCALE GENOMIC DNA]</scope>
    <source>
        <strain evidence="1">1808015.09</strain>
    </source>
</reference>
<protein>
    <submittedName>
        <fullName evidence="1">Uncharacterized protein</fullName>
    </submittedName>
</protein>
<keyword evidence="2" id="KW-1185">Reference proteome</keyword>
<proteinExistence type="predicted"/>
<accession>A0A5D2H668</accession>